<dbReference type="OrthoDB" id="1739838at2759"/>
<accession>A0A5C7IVD6</accession>
<comment type="caution">
    <text evidence="1">The sequence shown here is derived from an EMBL/GenBank/DDBJ whole genome shotgun (WGS) entry which is preliminary data.</text>
</comment>
<keyword evidence="2" id="KW-1185">Reference proteome</keyword>
<organism evidence="1 2">
    <name type="scientific">Acer yangbiense</name>
    <dbReference type="NCBI Taxonomy" id="1000413"/>
    <lineage>
        <taxon>Eukaryota</taxon>
        <taxon>Viridiplantae</taxon>
        <taxon>Streptophyta</taxon>
        <taxon>Embryophyta</taxon>
        <taxon>Tracheophyta</taxon>
        <taxon>Spermatophyta</taxon>
        <taxon>Magnoliopsida</taxon>
        <taxon>eudicotyledons</taxon>
        <taxon>Gunneridae</taxon>
        <taxon>Pentapetalae</taxon>
        <taxon>rosids</taxon>
        <taxon>malvids</taxon>
        <taxon>Sapindales</taxon>
        <taxon>Sapindaceae</taxon>
        <taxon>Hippocastanoideae</taxon>
        <taxon>Acereae</taxon>
        <taxon>Acer</taxon>
    </lineage>
</organism>
<dbReference type="Proteomes" id="UP000323000">
    <property type="component" value="Chromosome 1"/>
</dbReference>
<reference evidence="2" key="1">
    <citation type="journal article" date="2019" name="Gigascience">
        <title>De novo genome assembly of the endangered Acer yangbiense, a plant species with extremely small populations endemic to Yunnan Province, China.</title>
        <authorList>
            <person name="Yang J."/>
            <person name="Wariss H.M."/>
            <person name="Tao L."/>
            <person name="Zhang R."/>
            <person name="Yun Q."/>
            <person name="Hollingsworth P."/>
            <person name="Dao Z."/>
            <person name="Luo G."/>
            <person name="Guo H."/>
            <person name="Ma Y."/>
            <person name="Sun W."/>
        </authorList>
    </citation>
    <scope>NUCLEOTIDE SEQUENCE [LARGE SCALE GENOMIC DNA]</scope>
    <source>
        <strain evidence="2">cv. Malutang</strain>
    </source>
</reference>
<dbReference type="AlphaFoldDB" id="A0A5C7IVD6"/>
<proteinExistence type="predicted"/>
<dbReference type="EMBL" id="VAHF01000001">
    <property type="protein sequence ID" value="TXG73145.1"/>
    <property type="molecule type" value="Genomic_DNA"/>
</dbReference>
<evidence type="ECO:0000313" key="1">
    <source>
        <dbReference type="EMBL" id="TXG73145.1"/>
    </source>
</evidence>
<protein>
    <submittedName>
        <fullName evidence="1">Uncharacterized protein</fullName>
    </submittedName>
</protein>
<name>A0A5C7IVD6_9ROSI</name>
<gene>
    <name evidence="1" type="ORF">EZV62_001724</name>
</gene>
<sequence length="204" mass="22833">MEAGTWWRIGDGSTIRIYEDHWLPRPLNVQGHLSLCAYGFGFVNHLKHPSGGWNVSLIKENFCDEDASLIMSIPHSNLSGKLLSDLRCDDNVNFQDFFYSCKNVLKDGDFALLWRGAVIRDHRGLVNAASSQRIDMRFTVEIAEAVAVLDIYIEVMSAHHILRQANGVAHSLAKLANLDIPEGYFLLEEAPPSAERLVLEDVLG</sequence>
<evidence type="ECO:0000313" key="2">
    <source>
        <dbReference type="Proteomes" id="UP000323000"/>
    </source>
</evidence>